<dbReference type="PRINTS" id="PR00625">
    <property type="entry name" value="JDOMAIN"/>
</dbReference>
<dbReference type="OMA" id="NPLHFQW"/>
<dbReference type="GeneID" id="108671784"/>
<dbReference type="SMART" id="SM00271">
    <property type="entry name" value="DnaJ"/>
    <property type="match status" value="1"/>
</dbReference>
<dbReference type="GO" id="GO:0005737">
    <property type="term" value="C:cytoplasm"/>
    <property type="evidence" value="ECO:0007669"/>
    <property type="project" value="UniProtKB-SubCell"/>
</dbReference>
<dbReference type="GO" id="GO:0000390">
    <property type="term" value="P:spliceosomal complex disassembly"/>
    <property type="evidence" value="ECO:0007669"/>
    <property type="project" value="TreeGrafter"/>
</dbReference>
<keyword evidence="4" id="KW-0694">RNA-binding</keyword>
<feature type="coiled-coil region" evidence="7">
    <location>
        <begin position="87"/>
        <end position="138"/>
    </location>
</feature>
<dbReference type="PANTHER" id="PTHR44313:SF1">
    <property type="entry name" value="DNAJ HOMOLOG SUBFAMILY C MEMBER 17"/>
    <property type="match status" value="1"/>
</dbReference>
<keyword evidence="6" id="KW-0539">Nucleus</keyword>
<dbReference type="InterPro" id="IPR036869">
    <property type="entry name" value="J_dom_sf"/>
</dbReference>
<keyword evidence="10" id="KW-1185">Reference proteome</keyword>
<dbReference type="Gene3D" id="3.30.70.330">
    <property type="match status" value="1"/>
</dbReference>
<gene>
    <name evidence="11" type="primary">LOC108671784</name>
</gene>
<dbReference type="CDD" id="cd06257">
    <property type="entry name" value="DnaJ"/>
    <property type="match status" value="1"/>
</dbReference>
<evidence type="ECO:0000256" key="3">
    <source>
        <dbReference type="ARBA" id="ARBA00022490"/>
    </source>
</evidence>
<keyword evidence="5" id="KW-0143">Chaperone</keyword>
<sequence>MSSKCKEILDLDIYEILGIGIEATDAEVKKSFRKKALSCHPDKNPDNPAAAAEFDRLKKILEVLLDPSTRAAYDKVLRGRKLAAVRARQTSAQNQKLKHDLERREREAALVKDNLSDKERFKRELQRLEKEGEQIIAEEIIRLEREAKEERLRARSRLQGEPDGRSKAAAESSYRVKVRWVTPESATPYTKDMIFNHFYKWGDINAVVVKQKGSKGSALIDYMDKSGAEMALQYEKGLPDCPMIVSELKHSASEPAPSQSAEGKAASDTAKRDYEALADMEKRRKNERARLIAEMLRADGVLEPDEA</sequence>
<dbReference type="Proteomes" id="UP000694843">
    <property type="component" value="Unplaced"/>
</dbReference>
<reference evidence="11" key="1">
    <citation type="submission" date="2025-08" db="UniProtKB">
        <authorList>
            <consortium name="RefSeq"/>
        </authorList>
    </citation>
    <scope>IDENTIFICATION</scope>
    <source>
        <tissue evidence="11">Whole organism</tissue>
    </source>
</reference>
<evidence type="ECO:0000256" key="7">
    <source>
        <dbReference type="SAM" id="Coils"/>
    </source>
</evidence>
<dbReference type="Pfam" id="PF00076">
    <property type="entry name" value="RRM_1"/>
    <property type="match status" value="1"/>
</dbReference>
<dbReference type="Pfam" id="PF00226">
    <property type="entry name" value="DnaJ"/>
    <property type="match status" value="1"/>
</dbReference>
<dbReference type="RefSeq" id="XP_018014847.1">
    <property type="nucleotide sequence ID" value="XM_018159358.1"/>
</dbReference>
<dbReference type="InterPro" id="IPR035979">
    <property type="entry name" value="RBD_domain_sf"/>
</dbReference>
<dbReference type="PANTHER" id="PTHR44313">
    <property type="entry name" value="DNAJ HOMOLOG SUBFAMILY C MEMBER 17"/>
    <property type="match status" value="1"/>
</dbReference>
<organism evidence="10 11">
    <name type="scientific">Hyalella azteca</name>
    <name type="common">Amphipod</name>
    <dbReference type="NCBI Taxonomy" id="294128"/>
    <lineage>
        <taxon>Eukaryota</taxon>
        <taxon>Metazoa</taxon>
        <taxon>Ecdysozoa</taxon>
        <taxon>Arthropoda</taxon>
        <taxon>Crustacea</taxon>
        <taxon>Multicrustacea</taxon>
        <taxon>Malacostraca</taxon>
        <taxon>Eumalacostraca</taxon>
        <taxon>Peracarida</taxon>
        <taxon>Amphipoda</taxon>
        <taxon>Senticaudata</taxon>
        <taxon>Talitrida</taxon>
        <taxon>Talitroidea</taxon>
        <taxon>Hyalellidae</taxon>
        <taxon>Hyalella</taxon>
    </lineage>
</organism>
<feature type="compositionally biased region" description="Low complexity" evidence="8">
    <location>
        <begin position="253"/>
        <end position="262"/>
    </location>
</feature>
<dbReference type="Gene3D" id="1.10.287.110">
    <property type="entry name" value="DnaJ domain"/>
    <property type="match status" value="1"/>
</dbReference>
<dbReference type="InterPro" id="IPR012677">
    <property type="entry name" value="Nucleotide-bd_a/b_plait_sf"/>
</dbReference>
<dbReference type="KEGG" id="hazt:108671784"/>
<dbReference type="InterPro" id="IPR000504">
    <property type="entry name" value="RRM_dom"/>
</dbReference>
<evidence type="ECO:0000313" key="11">
    <source>
        <dbReference type="RefSeq" id="XP_018014847.1"/>
    </source>
</evidence>
<evidence type="ECO:0000256" key="8">
    <source>
        <dbReference type="SAM" id="MobiDB-lite"/>
    </source>
</evidence>
<dbReference type="OrthoDB" id="259708at2759"/>
<dbReference type="AlphaFoldDB" id="A0A8B7NMF6"/>
<evidence type="ECO:0000256" key="2">
    <source>
        <dbReference type="ARBA" id="ARBA00004496"/>
    </source>
</evidence>
<comment type="subcellular location">
    <subcellularLocation>
        <location evidence="2">Cytoplasm</location>
    </subcellularLocation>
    <subcellularLocation>
        <location evidence="1">Nucleus</location>
    </subcellularLocation>
</comment>
<evidence type="ECO:0000313" key="10">
    <source>
        <dbReference type="Proteomes" id="UP000694843"/>
    </source>
</evidence>
<accession>A0A8B7NMF6</accession>
<dbReference type="InterPro" id="IPR052094">
    <property type="entry name" value="Pre-mRNA-splicing_ERAD"/>
</dbReference>
<dbReference type="GO" id="GO:0005681">
    <property type="term" value="C:spliceosomal complex"/>
    <property type="evidence" value="ECO:0007669"/>
    <property type="project" value="TreeGrafter"/>
</dbReference>
<proteinExistence type="predicted"/>
<feature type="domain" description="J" evidence="9">
    <location>
        <begin position="12"/>
        <end position="77"/>
    </location>
</feature>
<evidence type="ECO:0000256" key="6">
    <source>
        <dbReference type="ARBA" id="ARBA00023242"/>
    </source>
</evidence>
<protein>
    <submittedName>
        <fullName evidence="11">DnaJ homolog subfamily C member 17</fullName>
    </submittedName>
</protein>
<evidence type="ECO:0000256" key="1">
    <source>
        <dbReference type="ARBA" id="ARBA00004123"/>
    </source>
</evidence>
<dbReference type="SUPFAM" id="SSF46565">
    <property type="entry name" value="Chaperone J-domain"/>
    <property type="match status" value="1"/>
</dbReference>
<dbReference type="InterPro" id="IPR001623">
    <property type="entry name" value="DnaJ_domain"/>
</dbReference>
<keyword evidence="7" id="KW-0175">Coiled coil</keyword>
<evidence type="ECO:0000256" key="5">
    <source>
        <dbReference type="ARBA" id="ARBA00023186"/>
    </source>
</evidence>
<keyword evidence="3" id="KW-0963">Cytoplasm</keyword>
<dbReference type="PROSITE" id="PS50076">
    <property type="entry name" value="DNAJ_2"/>
    <property type="match status" value="1"/>
</dbReference>
<evidence type="ECO:0000256" key="4">
    <source>
        <dbReference type="ARBA" id="ARBA00022884"/>
    </source>
</evidence>
<dbReference type="SUPFAM" id="SSF54928">
    <property type="entry name" value="RNA-binding domain, RBD"/>
    <property type="match status" value="1"/>
</dbReference>
<feature type="region of interest" description="Disordered" evidence="8">
    <location>
        <begin position="250"/>
        <end position="275"/>
    </location>
</feature>
<name>A0A8B7NMF6_HYAAZ</name>
<dbReference type="GO" id="GO:0003723">
    <property type="term" value="F:RNA binding"/>
    <property type="evidence" value="ECO:0007669"/>
    <property type="project" value="UniProtKB-KW"/>
</dbReference>
<evidence type="ECO:0000259" key="9">
    <source>
        <dbReference type="PROSITE" id="PS50076"/>
    </source>
</evidence>